<feature type="transmembrane region" description="Helical" evidence="5">
    <location>
        <begin position="123"/>
        <end position="146"/>
    </location>
</feature>
<protein>
    <submittedName>
        <fullName evidence="6">Isoprenylcysteine carboxyl methyltransferase family protein</fullName>
    </submittedName>
</protein>
<name>A0ABW2RQF7_9BACL</name>
<sequence length="181" mass="21225">MNRLEWGILLFVIVQRVGECWLAERHTRWMKKRGAVEFGRRHYPLLVLVHALLFVGMGVECLVFGATPPAWWAIPFLLFVLAQGVRIWCIRSLGRYWNTRILLIPGQEPQVKGPYKYIRHPNYLVVIIELICLPLMLGAVVTMMVVSALNALVLFRVRIPAEEQAWSEWTHYEEWMPTRRM</sequence>
<feature type="transmembrane region" description="Helical" evidence="5">
    <location>
        <begin position="43"/>
        <end position="65"/>
    </location>
</feature>
<dbReference type="PANTHER" id="PTHR43847:SF1">
    <property type="entry name" value="BLL3993 PROTEIN"/>
    <property type="match status" value="1"/>
</dbReference>
<dbReference type="GO" id="GO:0008168">
    <property type="term" value="F:methyltransferase activity"/>
    <property type="evidence" value="ECO:0007669"/>
    <property type="project" value="UniProtKB-KW"/>
</dbReference>
<evidence type="ECO:0000256" key="5">
    <source>
        <dbReference type="SAM" id="Phobius"/>
    </source>
</evidence>
<organism evidence="6 7">
    <name type="scientific">Laceyella putida</name>
    <dbReference type="NCBI Taxonomy" id="110101"/>
    <lineage>
        <taxon>Bacteria</taxon>
        <taxon>Bacillati</taxon>
        <taxon>Bacillota</taxon>
        <taxon>Bacilli</taxon>
        <taxon>Bacillales</taxon>
        <taxon>Thermoactinomycetaceae</taxon>
        <taxon>Laceyella</taxon>
    </lineage>
</organism>
<reference evidence="7" key="1">
    <citation type="journal article" date="2019" name="Int. J. Syst. Evol. Microbiol.">
        <title>The Global Catalogue of Microorganisms (GCM) 10K type strain sequencing project: providing services to taxonomists for standard genome sequencing and annotation.</title>
        <authorList>
            <consortium name="The Broad Institute Genomics Platform"/>
            <consortium name="The Broad Institute Genome Sequencing Center for Infectious Disease"/>
            <person name="Wu L."/>
            <person name="Ma J."/>
        </authorList>
    </citation>
    <scope>NUCLEOTIDE SEQUENCE [LARGE SCALE GENOMIC DNA]</scope>
    <source>
        <strain evidence="7">CGMCC 1.12942</strain>
    </source>
</reference>
<evidence type="ECO:0000256" key="2">
    <source>
        <dbReference type="ARBA" id="ARBA00022692"/>
    </source>
</evidence>
<gene>
    <name evidence="6" type="ORF">ACFQNG_19165</name>
</gene>
<dbReference type="EMBL" id="JBHTBW010000081">
    <property type="protein sequence ID" value="MFC7443190.1"/>
    <property type="molecule type" value="Genomic_DNA"/>
</dbReference>
<dbReference type="GO" id="GO:0032259">
    <property type="term" value="P:methylation"/>
    <property type="evidence" value="ECO:0007669"/>
    <property type="project" value="UniProtKB-KW"/>
</dbReference>
<evidence type="ECO:0000313" key="7">
    <source>
        <dbReference type="Proteomes" id="UP001596500"/>
    </source>
</evidence>
<keyword evidence="7" id="KW-1185">Reference proteome</keyword>
<dbReference type="Proteomes" id="UP001596500">
    <property type="component" value="Unassembled WGS sequence"/>
</dbReference>
<keyword evidence="2 5" id="KW-0812">Transmembrane</keyword>
<evidence type="ECO:0000313" key="6">
    <source>
        <dbReference type="EMBL" id="MFC7443190.1"/>
    </source>
</evidence>
<feature type="transmembrane region" description="Helical" evidence="5">
    <location>
        <begin position="71"/>
        <end position="90"/>
    </location>
</feature>
<dbReference type="PANTHER" id="PTHR43847">
    <property type="entry name" value="BLL3993 PROTEIN"/>
    <property type="match status" value="1"/>
</dbReference>
<keyword evidence="4 5" id="KW-0472">Membrane</keyword>
<proteinExistence type="predicted"/>
<keyword evidence="3 5" id="KW-1133">Transmembrane helix</keyword>
<evidence type="ECO:0000256" key="1">
    <source>
        <dbReference type="ARBA" id="ARBA00004141"/>
    </source>
</evidence>
<evidence type="ECO:0000256" key="3">
    <source>
        <dbReference type="ARBA" id="ARBA00022989"/>
    </source>
</evidence>
<comment type="caution">
    <text evidence="6">The sequence shown here is derived from an EMBL/GenBank/DDBJ whole genome shotgun (WGS) entry which is preliminary data.</text>
</comment>
<feature type="transmembrane region" description="Helical" evidence="5">
    <location>
        <begin position="6"/>
        <end position="23"/>
    </location>
</feature>
<dbReference type="InterPro" id="IPR007269">
    <property type="entry name" value="ICMT_MeTrfase"/>
</dbReference>
<dbReference type="Gene3D" id="1.20.120.1630">
    <property type="match status" value="1"/>
</dbReference>
<keyword evidence="6" id="KW-0808">Transferase</keyword>
<accession>A0ABW2RQF7</accession>
<dbReference type="Pfam" id="PF04140">
    <property type="entry name" value="ICMT"/>
    <property type="match status" value="1"/>
</dbReference>
<keyword evidence="6" id="KW-0489">Methyltransferase</keyword>
<dbReference type="RefSeq" id="WP_379867517.1">
    <property type="nucleotide sequence ID" value="NZ_JBHTBW010000081.1"/>
</dbReference>
<comment type="subcellular location">
    <subcellularLocation>
        <location evidence="1">Membrane</location>
        <topology evidence="1">Multi-pass membrane protein</topology>
    </subcellularLocation>
</comment>
<dbReference type="InterPro" id="IPR052527">
    <property type="entry name" value="Metal_cation-efflux_comp"/>
</dbReference>
<evidence type="ECO:0000256" key="4">
    <source>
        <dbReference type="ARBA" id="ARBA00023136"/>
    </source>
</evidence>